<feature type="transmembrane region" description="Helical" evidence="1">
    <location>
        <begin position="21"/>
        <end position="42"/>
    </location>
</feature>
<gene>
    <name evidence="2" type="ORF">ESP51_16705</name>
</gene>
<organism evidence="2 3">
    <name type="scientific">Agromyces albus</name>
    <dbReference type="NCBI Taxonomy" id="205332"/>
    <lineage>
        <taxon>Bacteria</taxon>
        <taxon>Bacillati</taxon>
        <taxon>Actinomycetota</taxon>
        <taxon>Actinomycetes</taxon>
        <taxon>Micrococcales</taxon>
        <taxon>Microbacteriaceae</taxon>
        <taxon>Agromyces</taxon>
    </lineage>
</organism>
<accession>A0A4Q2KSH6</accession>
<feature type="transmembrane region" description="Helical" evidence="1">
    <location>
        <begin position="81"/>
        <end position="104"/>
    </location>
</feature>
<reference evidence="2 3" key="1">
    <citation type="submission" date="2019-01" db="EMBL/GenBank/DDBJ databases">
        <title>Agromyces.</title>
        <authorList>
            <person name="Li J."/>
        </authorList>
    </citation>
    <scope>NUCLEOTIDE SEQUENCE [LARGE SCALE GENOMIC DNA]</scope>
    <source>
        <strain evidence="2 3">DSM 15934</strain>
    </source>
</reference>
<keyword evidence="1" id="KW-1133">Transmembrane helix</keyword>
<dbReference type="Proteomes" id="UP000293865">
    <property type="component" value="Unassembled WGS sequence"/>
</dbReference>
<keyword evidence="1" id="KW-0472">Membrane</keyword>
<keyword evidence="3" id="KW-1185">Reference proteome</keyword>
<dbReference type="EMBL" id="SDPN01000041">
    <property type="protein sequence ID" value="RXZ67709.1"/>
    <property type="molecule type" value="Genomic_DNA"/>
</dbReference>
<evidence type="ECO:0000313" key="3">
    <source>
        <dbReference type="Proteomes" id="UP000293865"/>
    </source>
</evidence>
<sequence>MTESLRPPKESVEPGSVGWFVVKNAAWGALLGAGISIAWMVIIQDFFFAIHVALIGAALTAIYGAVSSVPAFFVGRGAAQLRLLVVGAVFAGTAMAIQVALVMLFAAPGYLWHAAVYASLGAIAAALTYRAALRQQRRAGPAAVAS</sequence>
<comment type="caution">
    <text evidence="2">The sequence shown here is derived from an EMBL/GenBank/DDBJ whole genome shotgun (WGS) entry which is preliminary data.</text>
</comment>
<evidence type="ECO:0000313" key="2">
    <source>
        <dbReference type="EMBL" id="RXZ67709.1"/>
    </source>
</evidence>
<feature type="transmembrane region" description="Helical" evidence="1">
    <location>
        <begin position="110"/>
        <end position="129"/>
    </location>
</feature>
<keyword evidence="1" id="KW-0812">Transmembrane</keyword>
<dbReference type="OrthoDB" id="5007320at2"/>
<feature type="transmembrane region" description="Helical" evidence="1">
    <location>
        <begin position="48"/>
        <end position="74"/>
    </location>
</feature>
<name>A0A4Q2KSH6_9MICO</name>
<evidence type="ECO:0000256" key="1">
    <source>
        <dbReference type="SAM" id="Phobius"/>
    </source>
</evidence>
<dbReference type="RefSeq" id="WP_129522026.1">
    <property type="nucleotide sequence ID" value="NZ_SDPN01000041.1"/>
</dbReference>
<proteinExistence type="predicted"/>
<protein>
    <submittedName>
        <fullName evidence="2">Uncharacterized protein</fullName>
    </submittedName>
</protein>
<dbReference type="AlphaFoldDB" id="A0A4Q2KSH6"/>